<organism evidence="1">
    <name type="scientific">Rhizophora mucronata</name>
    <name type="common">Asiatic mangrove</name>
    <dbReference type="NCBI Taxonomy" id="61149"/>
    <lineage>
        <taxon>Eukaryota</taxon>
        <taxon>Viridiplantae</taxon>
        <taxon>Streptophyta</taxon>
        <taxon>Embryophyta</taxon>
        <taxon>Tracheophyta</taxon>
        <taxon>Spermatophyta</taxon>
        <taxon>Magnoliopsida</taxon>
        <taxon>eudicotyledons</taxon>
        <taxon>Gunneridae</taxon>
        <taxon>Pentapetalae</taxon>
        <taxon>rosids</taxon>
        <taxon>fabids</taxon>
        <taxon>Malpighiales</taxon>
        <taxon>Rhizophoraceae</taxon>
        <taxon>Rhizophora</taxon>
    </lineage>
</organism>
<reference evidence="1" key="1">
    <citation type="submission" date="2018-02" db="EMBL/GenBank/DDBJ databases">
        <title>Rhizophora mucronata_Transcriptome.</title>
        <authorList>
            <person name="Meera S.P."/>
            <person name="Sreeshan A."/>
            <person name="Augustine A."/>
        </authorList>
    </citation>
    <scope>NUCLEOTIDE SEQUENCE</scope>
    <source>
        <tissue evidence="1">Leaf</tissue>
    </source>
</reference>
<evidence type="ECO:0000313" key="1">
    <source>
        <dbReference type="EMBL" id="MBW83787.1"/>
    </source>
</evidence>
<keyword evidence="1" id="KW-0472">Membrane</keyword>
<keyword evidence="1" id="KW-0812">Transmembrane</keyword>
<dbReference type="EMBL" id="GGEC01003304">
    <property type="protein sequence ID" value="MBW83787.1"/>
    <property type="molecule type" value="Transcribed_RNA"/>
</dbReference>
<proteinExistence type="predicted"/>
<protein>
    <submittedName>
        <fullName evidence="1">Transmembrane protein</fullName>
    </submittedName>
</protein>
<dbReference type="AlphaFoldDB" id="A0A2P2IRH0"/>
<name>A0A2P2IRH0_RHIMU</name>
<accession>A0A2P2IRH0</accession>
<sequence>MKFWCCPQCHAVVYISLALASYCYELLYGRLCNISSNHNIWHIFELDLPEISAKETRNKIQG</sequence>